<keyword evidence="8" id="KW-1185">Reference proteome</keyword>
<feature type="transmembrane region" description="Helical" evidence="5">
    <location>
        <begin position="41"/>
        <end position="61"/>
    </location>
</feature>
<dbReference type="Gene3D" id="3.10.450.230">
    <property type="entry name" value="VirB8 protein"/>
    <property type="match status" value="1"/>
</dbReference>
<keyword evidence="2 5" id="KW-0812">Transmembrane</keyword>
<dbReference type="AlphaFoldDB" id="B4S9L7"/>
<evidence type="ECO:0000256" key="3">
    <source>
        <dbReference type="ARBA" id="ARBA00022989"/>
    </source>
</evidence>
<proteinExistence type="predicted"/>
<evidence type="ECO:0000256" key="1">
    <source>
        <dbReference type="ARBA" id="ARBA00004167"/>
    </source>
</evidence>
<dbReference type="KEGG" id="paa:Paes_2353"/>
<dbReference type="Proteomes" id="UP000002725">
    <property type="component" value="Plasmid pPAES01"/>
</dbReference>
<dbReference type="InterPro" id="IPR007430">
    <property type="entry name" value="VirB8"/>
</dbReference>
<evidence type="ECO:0000313" key="8">
    <source>
        <dbReference type="Proteomes" id="UP000002725"/>
    </source>
</evidence>
<dbReference type="SUPFAM" id="SSF54427">
    <property type="entry name" value="NTF2-like"/>
    <property type="match status" value="1"/>
</dbReference>
<dbReference type="GO" id="GO:0016020">
    <property type="term" value="C:membrane"/>
    <property type="evidence" value="ECO:0007669"/>
    <property type="project" value="UniProtKB-SubCell"/>
</dbReference>
<name>B4S9L7_PROA2</name>
<dbReference type="EMBL" id="CP001109">
    <property type="protein sequence ID" value="ACF47344.1"/>
    <property type="molecule type" value="Genomic_DNA"/>
</dbReference>
<accession>B4S9L7</accession>
<gene>
    <name evidence="7" type="ordered locus">Paes_2353</name>
</gene>
<dbReference type="InterPro" id="IPR032710">
    <property type="entry name" value="NTF2-like_dom_sf"/>
</dbReference>
<dbReference type="RefSeq" id="WP_012509549.1">
    <property type="nucleotide sequence ID" value="NC_011061.1"/>
</dbReference>
<geneLocation type="plasmid" evidence="7 8">
    <name>pPAES01</name>
</geneLocation>
<comment type="subcellular location">
    <subcellularLocation>
        <location evidence="1">Membrane</location>
        <topology evidence="1">Single-pass membrane protein</topology>
    </subcellularLocation>
</comment>
<dbReference type="Pfam" id="PF04335">
    <property type="entry name" value="VirB8"/>
    <property type="match status" value="1"/>
</dbReference>
<dbReference type="InterPro" id="IPR035658">
    <property type="entry name" value="TrbF"/>
</dbReference>
<feature type="domain" description="Bacterial virulence protein VirB8" evidence="6">
    <location>
        <begin position="20"/>
        <end position="227"/>
    </location>
</feature>
<dbReference type="NCBIfam" id="NF010446">
    <property type="entry name" value="PRK13872.1"/>
    <property type="match status" value="1"/>
</dbReference>
<keyword evidence="7" id="KW-0614">Plasmid</keyword>
<organism evidence="7 8">
    <name type="scientific">Prosthecochloris aestuarii (strain DSM 271 / SK 413)</name>
    <dbReference type="NCBI Taxonomy" id="290512"/>
    <lineage>
        <taxon>Bacteria</taxon>
        <taxon>Pseudomonadati</taxon>
        <taxon>Chlorobiota</taxon>
        <taxon>Chlorobiia</taxon>
        <taxon>Chlorobiales</taxon>
        <taxon>Chlorobiaceae</taxon>
        <taxon>Prosthecochloris</taxon>
    </lineage>
</organism>
<protein>
    <submittedName>
        <fullName evidence="7">Conjugal transfer protein</fullName>
    </submittedName>
</protein>
<keyword evidence="3 5" id="KW-1133">Transmembrane helix</keyword>
<evidence type="ECO:0000256" key="4">
    <source>
        <dbReference type="ARBA" id="ARBA00023136"/>
    </source>
</evidence>
<evidence type="ECO:0000313" key="7">
    <source>
        <dbReference type="EMBL" id="ACF47344.1"/>
    </source>
</evidence>
<keyword evidence="4 5" id="KW-0472">Membrane</keyword>
<evidence type="ECO:0000259" key="6">
    <source>
        <dbReference type="Pfam" id="PF04335"/>
    </source>
</evidence>
<sequence>MKAQTKTWKPEGDPATPYRRAQKEWDDRMGSAIVQAKNWRLATFATICFIALPSLCGMIYLGSQPKAVPHIVEVQQDGSAVYHGPAGKAWEQYTPSAASVRYHLSRFVTNTRMISSDQAVVKRNWLDAYSLLTPSARNTLNEYARKHDPFIRSERERVSVQVLSMVPMSSDSWQIDWREDTWGPRGESMGQSYWRGIFRVITQKPETEEMLAGNPIGLYIDEFHWSKIQR</sequence>
<evidence type="ECO:0000256" key="5">
    <source>
        <dbReference type="SAM" id="Phobius"/>
    </source>
</evidence>
<dbReference type="eggNOG" id="COG3701">
    <property type="taxonomic scope" value="Bacteria"/>
</dbReference>
<evidence type="ECO:0000256" key="2">
    <source>
        <dbReference type="ARBA" id="ARBA00022692"/>
    </source>
</evidence>
<reference evidence="7" key="1">
    <citation type="submission" date="2008-06" db="EMBL/GenBank/DDBJ databases">
        <title>Complete sequence of plasmid of Prosthecochloris aestuarii DSM 271.</title>
        <authorList>
            <consortium name="US DOE Joint Genome Institute"/>
            <person name="Lucas S."/>
            <person name="Copeland A."/>
            <person name="Lapidus A."/>
            <person name="Glavina del Rio T."/>
            <person name="Dalin E."/>
            <person name="Tice H."/>
            <person name="Bruce D."/>
            <person name="Goodwin L."/>
            <person name="Pitluck S."/>
            <person name="Schmutz J."/>
            <person name="Larimer F."/>
            <person name="Land M."/>
            <person name="Hauser L."/>
            <person name="Kyrpides N."/>
            <person name="Anderson I."/>
            <person name="Liu Z."/>
            <person name="Li T."/>
            <person name="Zhao F."/>
            <person name="Overmann J."/>
            <person name="Bryant D.A."/>
            <person name="Richardson P."/>
        </authorList>
    </citation>
    <scope>NUCLEOTIDE SEQUENCE [LARGE SCALE GENOMIC DNA]</scope>
    <source>
        <strain evidence="7">DSM 271</strain>
        <plasmid evidence="7">pPAES01</plasmid>
    </source>
</reference>
<dbReference type="HOGENOM" id="CLU_076026_0_0_10"/>
<dbReference type="CDD" id="cd16425">
    <property type="entry name" value="TrbF"/>
    <property type="match status" value="1"/>
</dbReference>